<comment type="subcellular location">
    <subcellularLocation>
        <location evidence="1">Cell membrane</location>
        <topology evidence="1">Multi-pass membrane protein</topology>
    </subcellularLocation>
</comment>
<accession>A0A1H3AYF8</accession>
<dbReference type="Proteomes" id="UP000198816">
    <property type="component" value="Unassembled WGS sequence"/>
</dbReference>
<evidence type="ECO:0000313" key="13">
    <source>
        <dbReference type="EMBL" id="SDX34762.1"/>
    </source>
</evidence>
<dbReference type="PROSITE" id="PS00211">
    <property type="entry name" value="ABC_TRANSPORTER_1"/>
    <property type="match status" value="1"/>
</dbReference>
<proteinExistence type="predicted"/>
<dbReference type="GO" id="GO:0005886">
    <property type="term" value="C:plasma membrane"/>
    <property type="evidence" value="ECO:0007669"/>
    <property type="project" value="UniProtKB-SubCell"/>
</dbReference>
<dbReference type="GO" id="GO:0140359">
    <property type="term" value="F:ABC-type transporter activity"/>
    <property type="evidence" value="ECO:0007669"/>
    <property type="project" value="InterPro"/>
</dbReference>
<dbReference type="GO" id="GO:0016887">
    <property type="term" value="F:ATP hydrolysis activity"/>
    <property type="evidence" value="ECO:0007669"/>
    <property type="project" value="InterPro"/>
</dbReference>
<feature type="transmembrane region" description="Helical" evidence="10">
    <location>
        <begin position="284"/>
        <end position="302"/>
    </location>
</feature>
<keyword evidence="3" id="KW-1003">Cell membrane</keyword>
<dbReference type="PANTHER" id="PTHR24221">
    <property type="entry name" value="ATP-BINDING CASSETTE SUB-FAMILY B"/>
    <property type="match status" value="1"/>
</dbReference>
<dbReference type="InterPro" id="IPR003439">
    <property type="entry name" value="ABC_transporter-like_ATP-bd"/>
</dbReference>
<dbReference type="Pfam" id="PF00005">
    <property type="entry name" value="ABC_tran"/>
    <property type="match status" value="1"/>
</dbReference>
<feature type="transmembrane region" description="Helical" evidence="10">
    <location>
        <begin position="239"/>
        <end position="264"/>
    </location>
</feature>
<evidence type="ECO:0000256" key="6">
    <source>
        <dbReference type="ARBA" id="ARBA00022840"/>
    </source>
</evidence>
<dbReference type="InterPro" id="IPR003593">
    <property type="entry name" value="AAA+_ATPase"/>
</dbReference>
<feature type="transmembrane region" description="Helical" evidence="10">
    <location>
        <begin position="157"/>
        <end position="177"/>
    </location>
</feature>
<protein>
    <submittedName>
        <fullName evidence="13">ATP-binding cassette, subfamily C, CydD</fullName>
    </submittedName>
</protein>
<keyword evidence="8 10" id="KW-0472">Membrane</keyword>
<dbReference type="SMART" id="SM00382">
    <property type="entry name" value="AAA"/>
    <property type="match status" value="1"/>
</dbReference>
<keyword evidence="6 13" id="KW-0067">ATP-binding</keyword>
<keyword evidence="5" id="KW-0547">Nucleotide-binding</keyword>
<evidence type="ECO:0000259" key="11">
    <source>
        <dbReference type="PROSITE" id="PS50893"/>
    </source>
</evidence>
<feature type="region of interest" description="Disordered" evidence="9">
    <location>
        <begin position="331"/>
        <end position="350"/>
    </location>
</feature>
<dbReference type="Gene3D" id="3.40.50.300">
    <property type="entry name" value="P-loop containing nucleotide triphosphate hydrolases"/>
    <property type="match status" value="1"/>
</dbReference>
<dbReference type="InterPro" id="IPR039421">
    <property type="entry name" value="Type_1_exporter"/>
</dbReference>
<sequence length="613" mass="66552">MSVNAWLKSHRPLAGAALKRTIGLGVGQGLLAIAQAWLLALILNAVIFEGAGLTEIGHLMAVLLVLFLVRGFTVWLGERSAFQAAALVRSGLRDQVFRHLQRLGPRYLANERSGALVEMLTKGIDDLEGYYARFLPAMTLTMILPVVILVVVFPADWVAGAVMLVTAPLIPLFMILIGSSAQSKNQRQWKELARMSSHFLDVIQGLTTLKLFGASRREADEVARISNAYRSSTMQVLRVAFLSSAVLEFFAAIGIAIIAVFVGFRLYGLVMPMPDWLMALPEITYLQGLFILMLAPEFYAPLRNMGIQYHARMAAAAAAEQMIRVLDAEPEARSAPDANPPDRAASGHASLQAPRPFGLRFQDVHFSYEAGRDALCGMDFEVPAGARVALVGTSGAGKTTVINLLLGFLSPTSGRILIGDQALADLDLEEWRSHLAWVPQQPRLFQGTIGDNIRLGRPDADIESVRAAARRARAADFIEALPAGYDNLVGERGAGLSGGQIQRIALARAFLRDAPLVILDEATANLDPESERLVQEGIEELAKGRTLLVVAHRLATVRRADRILVLASGRVAESGTHEMLSASNGIYARMIAAYGQTAPGQADVWNPERENDR</sequence>
<dbReference type="PANTHER" id="PTHR24221:SF590">
    <property type="entry name" value="COMPONENT LINKED WITH THE ASSEMBLY OF CYTOCHROME' TRANSPORT TRANSMEMBRANE ATP-BINDING PROTEIN ABC TRANSPORTER CYDD-RELATED"/>
    <property type="match status" value="1"/>
</dbReference>
<dbReference type="PROSITE" id="PS50893">
    <property type="entry name" value="ABC_TRANSPORTER_2"/>
    <property type="match status" value="1"/>
</dbReference>
<evidence type="ECO:0000256" key="3">
    <source>
        <dbReference type="ARBA" id="ARBA00022475"/>
    </source>
</evidence>
<evidence type="ECO:0000256" key="8">
    <source>
        <dbReference type="ARBA" id="ARBA00023136"/>
    </source>
</evidence>
<evidence type="ECO:0000256" key="4">
    <source>
        <dbReference type="ARBA" id="ARBA00022692"/>
    </source>
</evidence>
<dbReference type="CDD" id="cd18584">
    <property type="entry name" value="ABC_6TM_AarD_CydD"/>
    <property type="match status" value="1"/>
</dbReference>
<evidence type="ECO:0000313" key="14">
    <source>
        <dbReference type="Proteomes" id="UP000198816"/>
    </source>
</evidence>
<dbReference type="EMBL" id="FNNZ01000022">
    <property type="protein sequence ID" value="SDX34762.1"/>
    <property type="molecule type" value="Genomic_DNA"/>
</dbReference>
<evidence type="ECO:0000256" key="2">
    <source>
        <dbReference type="ARBA" id="ARBA00022448"/>
    </source>
</evidence>
<keyword evidence="7 10" id="KW-1133">Transmembrane helix</keyword>
<dbReference type="FunFam" id="3.40.50.300:FF:000221">
    <property type="entry name" value="Multidrug ABC transporter ATP-binding protein"/>
    <property type="match status" value="1"/>
</dbReference>
<gene>
    <name evidence="13" type="ORF">SAMN05421783_1223</name>
</gene>
<dbReference type="InterPro" id="IPR027417">
    <property type="entry name" value="P-loop_NTPase"/>
</dbReference>
<reference evidence="14" key="1">
    <citation type="submission" date="2016-10" db="EMBL/GenBank/DDBJ databases">
        <authorList>
            <person name="Varghese N."/>
            <person name="Submissions S."/>
        </authorList>
    </citation>
    <scope>NUCLEOTIDE SEQUENCE [LARGE SCALE GENOMIC DNA]</scope>
    <source>
        <strain evidence="14">DSM 217</strain>
    </source>
</reference>
<organism evidence="13 14">
    <name type="scientific">Thiocapsa roseopersicina</name>
    <dbReference type="NCBI Taxonomy" id="1058"/>
    <lineage>
        <taxon>Bacteria</taxon>
        <taxon>Pseudomonadati</taxon>
        <taxon>Pseudomonadota</taxon>
        <taxon>Gammaproteobacteria</taxon>
        <taxon>Chromatiales</taxon>
        <taxon>Chromatiaceae</taxon>
        <taxon>Thiocapsa</taxon>
    </lineage>
</organism>
<evidence type="ECO:0000256" key="1">
    <source>
        <dbReference type="ARBA" id="ARBA00004651"/>
    </source>
</evidence>
<dbReference type="AlphaFoldDB" id="A0A1H3AYF8"/>
<dbReference type="InterPro" id="IPR036640">
    <property type="entry name" value="ABC1_TM_sf"/>
</dbReference>
<dbReference type="RefSeq" id="WP_093035959.1">
    <property type="nucleotide sequence ID" value="NZ_FNNZ01000022.1"/>
</dbReference>
<name>A0A1H3AYF8_THIRO</name>
<feature type="transmembrane region" description="Helical" evidence="10">
    <location>
        <begin position="21"/>
        <end position="47"/>
    </location>
</feature>
<feature type="domain" description="ABC transmembrane type-1" evidence="12">
    <location>
        <begin position="22"/>
        <end position="314"/>
    </location>
</feature>
<keyword evidence="14" id="KW-1185">Reference proteome</keyword>
<dbReference type="OrthoDB" id="6336411at2"/>
<dbReference type="Gene3D" id="1.20.1560.10">
    <property type="entry name" value="ABC transporter type 1, transmembrane domain"/>
    <property type="match status" value="1"/>
</dbReference>
<feature type="transmembrane region" description="Helical" evidence="10">
    <location>
        <begin position="130"/>
        <end position="151"/>
    </location>
</feature>
<dbReference type="GO" id="GO:0042883">
    <property type="term" value="P:cysteine transport"/>
    <property type="evidence" value="ECO:0007669"/>
    <property type="project" value="InterPro"/>
</dbReference>
<dbReference type="PROSITE" id="PS50929">
    <property type="entry name" value="ABC_TM1F"/>
    <property type="match status" value="1"/>
</dbReference>
<evidence type="ECO:0000256" key="7">
    <source>
        <dbReference type="ARBA" id="ARBA00022989"/>
    </source>
</evidence>
<dbReference type="InterPro" id="IPR017871">
    <property type="entry name" value="ABC_transporter-like_CS"/>
</dbReference>
<dbReference type="STRING" id="1058.SAMN05421783_1223"/>
<keyword evidence="2" id="KW-0813">Transport</keyword>
<dbReference type="Pfam" id="PF00664">
    <property type="entry name" value="ABC_membrane"/>
    <property type="match status" value="1"/>
</dbReference>
<evidence type="ECO:0000256" key="9">
    <source>
        <dbReference type="SAM" id="MobiDB-lite"/>
    </source>
</evidence>
<evidence type="ECO:0000256" key="5">
    <source>
        <dbReference type="ARBA" id="ARBA00022741"/>
    </source>
</evidence>
<evidence type="ECO:0000259" key="12">
    <source>
        <dbReference type="PROSITE" id="PS50929"/>
    </source>
</evidence>
<dbReference type="InterPro" id="IPR014216">
    <property type="entry name" value="ABC_transptr_CydD"/>
</dbReference>
<feature type="domain" description="ABC transporter" evidence="11">
    <location>
        <begin position="359"/>
        <end position="593"/>
    </location>
</feature>
<dbReference type="NCBIfam" id="TIGR02857">
    <property type="entry name" value="CydD"/>
    <property type="match status" value="1"/>
</dbReference>
<dbReference type="SUPFAM" id="SSF52540">
    <property type="entry name" value="P-loop containing nucleoside triphosphate hydrolases"/>
    <property type="match status" value="1"/>
</dbReference>
<keyword evidence="4 10" id="KW-0812">Transmembrane</keyword>
<evidence type="ECO:0000256" key="10">
    <source>
        <dbReference type="SAM" id="Phobius"/>
    </source>
</evidence>
<dbReference type="InterPro" id="IPR011527">
    <property type="entry name" value="ABC1_TM_dom"/>
</dbReference>
<dbReference type="GO" id="GO:0005524">
    <property type="term" value="F:ATP binding"/>
    <property type="evidence" value="ECO:0007669"/>
    <property type="project" value="UniProtKB-KW"/>
</dbReference>
<dbReference type="SUPFAM" id="SSF90123">
    <property type="entry name" value="ABC transporter transmembrane region"/>
    <property type="match status" value="1"/>
</dbReference>